<sequence>MDGQDQQVASILRAIRAVAQRLASTQPPHEIYTSILTGSGWVQELLMDRPDRIRCALGVHKEVFLVLIEILSGAGYQDSEDVPLVEQLAIFLYGSVTGLPTRLMCERFQHPNDIITK</sequence>
<dbReference type="EMBL" id="MU266514">
    <property type="protein sequence ID" value="KAH7921703.1"/>
    <property type="molecule type" value="Genomic_DNA"/>
</dbReference>
<reference evidence="1" key="1">
    <citation type="journal article" date="2021" name="New Phytol.">
        <title>Evolutionary innovations through gain and loss of genes in the ectomycorrhizal Boletales.</title>
        <authorList>
            <person name="Wu G."/>
            <person name="Miyauchi S."/>
            <person name="Morin E."/>
            <person name="Kuo A."/>
            <person name="Drula E."/>
            <person name="Varga T."/>
            <person name="Kohler A."/>
            <person name="Feng B."/>
            <person name="Cao Y."/>
            <person name="Lipzen A."/>
            <person name="Daum C."/>
            <person name="Hundley H."/>
            <person name="Pangilinan J."/>
            <person name="Johnson J."/>
            <person name="Barry K."/>
            <person name="LaButti K."/>
            <person name="Ng V."/>
            <person name="Ahrendt S."/>
            <person name="Min B."/>
            <person name="Choi I.G."/>
            <person name="Park H."/>
            <person name="Plett J.M."/>
            <person name="Magnuson J."/>
            <person name="Spatafora J.W."/>
            <person name="Nagy L.G."/>
            <person name="Henrissat B."/>
            <person name="Grigoriev I.V."/>
            <person name="Yang Z.L."/>
            <person name="Xu J."/>
            <person name="Martin F.M."/>
        </authorList>
    </citation>
    <scope>NUCLEOTIDE SEQUENCE</scope>
    <source>
        <strain evidence="1">KUC20120723A-06</strain>
    </source>
</reference>
<evidence type="ECO:0000313" key="1">
    <source>
        <dbReference type="EMBL" id="KAH7921703.1"/>
    </source>
</evidence>
<comment type="caution">
    <text evidence="1">The sequence shown here is derived from an EMBL/GenBank/DDBJ whole genome shotgun (WGS) entry which is preliminary data.</text>
</comment>
<name>A0ACB8B9Z6_9AGAM</name>
<gene>
    <name evidence="1" type="ORF">BV22DRAFT_1018812</name>
</gene>
<keyword evidence="2" id="KW-1185">Reference proteome</keyword>
<protein>
    <submittedName>
        <fullName evidence="1">Uncharacterized protein</fullName>
    </submittedName>
</protein>
<accession>A0ACB8B9Z6</accession>
<evidence type="ECO:0000313" key="2">
    <source>
        <dbReference type="Proteomes" id="UP000790709"/>
    </source>
</evidence>
<organism evidence="1 2">
    <name type="scientific">Leucogyrophana mollusca</name>
    <dbReference type="NCBI Taxonomy" id="85980"/>
    <lineage>
        <taxon>Eukaryota</taxon>
        <taxon>Fungi</taxon>
        <taxon>Dikarya</taxon>
        <taxon>Basidiomycota</taxon>
        <taxon>Agaricomycotina</taxon>
        <taxon>Agaricomycetes</taxon>
        <taxon>Agaricomycetidae</taxon>
        <taxon>Boletales</taxon>
        <taxon>Boletales incertae sedis</taxon>
        <taxon>Leucogyrophana</taxon>
    </lineage>
</organism>
<proteinExistence type="predicted"/>
<dbReference type="Proteomes" id="UP000790709">
    <property type="component" value="Unassembled WGS sequence"/>
</dbReference>